<feature type="transmembrane region" description="Helical" evidence="1">
    <location>
        <begin position="284"/>
        <end position="306"/>
    </location>
</feature>
<dbReference type="AlphaFoldDB" id="A0A1Y1RWY3"/>
<sequence>MSIVKGTVLIPVKYLLIYLLCAFILTLGVYVYSWCENPMQITGMHEHAGLIFRSLYAVLVPASLVALVILILMLQGGKGIPWLMFIALWLSFSGLLFLQIAYLRPYQPLPRRVSSPVEIPGKIHSYRDGAVYIEKSFTQGDPGVIMSVSGNLNLTAGKIQEVSDKVVSLGNISLDRIPKNPFFNEALQTPPVIRGIFQDFTVISSFFAYSYSRSLYQAVLVIASFGFLICACWIFGRFTSWPLLNAVYLLFVMRIVVFLSALLLGSEAQELFKAFVPERRLTDVIHYIFTGAGAVLVLWDLIFIPFRRFPENETGR</sequence>
<dbReference type="EMBL" id="MWQY01000012">
    <property type="protein sequence ID" value="ORC34678.1"/>
    <property type="molecule type" value="Genomic_DNA"/>
</dbReference>
<dbReference type="STRING" id="1963862.B4O97_12080"/>
<keyword evidence="1" id="KW-0812">Transmembrane</keyword>
<accession>A0A1Y1RWY3</accession>
<feature type="transmembrane region" description="Helical" evidence="1">
    <location>
        <begin position="80"/>
        <end position="103"/>
    </location>
</feature>
<evidence type="ECO:0000313" key="3">
    <source>
        <dbReference type="Proteomes" id="UP000192343"/>
    </source>
</evidence>
<keyword evidence="1" id="KW-0472">Membrane</keyword>
<feature type="transmembrane region" description="Helical" evidence="1">
    <location>
        <begin position="15"/>
        <end position="35"/>
    </location>
</feature>
<evidence type="ECO:0000256" key="1">
    <source>
        <dbReference type="SAM" id="Phobius"/>
    </source>
</evidence>
<feature type="transmembrane region" description="Helical" evidence="1">
    <location>
        <begin position="215"/>
        <end position="236"/>
    </location>
</feature>
<feature type="transmembrane region" description="Helical" evidence="1">
    <location>
        <begin position="243"/>
        <end position="264"/>
    </location>
</feature>
<comment type="caution">
    <text evidence="2">The sequence shown here is derived from an EMBL/GenBank/DDBJ whole genome shotgun (WGS) entry which is preliminary data.</text>
</comment>
<dbReference type="Proteomes" id="UP000192343">
    <property type="component" value="Unassembled WGS sequence"/>
</dbReference>
<organism evidence="2 3">
    <name type="scientific">Marispirochaeta aestuarii</name>
    <dbReference type="NCBI Taxonomy" id="1963862"/>
    <lineage>
        <taxon>Bacteria</taxon>
        <taxon>Pseudomonadati</taxon>
        <taxon>Spirochaetota</taxon>
        <taxon>Spirochaetia</taxon>
        <taxon>Spirochaetales</taxon>
        <taxon>Spirochaetaceae</taxon>
        <taxon>Marispirochaeta</taxon>
    </lineage>
</organism>
<gene>
    <name evidence="2" type="ORF">B4O97_12080</name>
</gene>
<keyword evidence="1" id="KW-1133">Transmembrane helix</keyword>
<proteinExistence type="predicted"/>
<evidence type="ECO:0000313" key="2">
    <source>
        <dbReference type="EMBL" id="ORC34678.1"/>
    </source>
</evidence>
<feature type="transmembrane region" description="Helical" evidence="1">
    <location>
        <begin position="55"/>
        <end position="74"/>
    </location>
</feature>
<keyword evidence="3" id="KW-1185">Reference proteome</keyword>
<protein>
    <submittedName>
        <fullName evidence="2">Uncharacterized protein</fullName>
    </submittedName>
</protein>
<reference evidence="2 3" key="1">
    <citation type="submission" date="2017-03" db="EMBL/GenBank/DDBJ databases">
        <title>Draft Genome sequence of Marispirochaeta sp. strain JC444.</title>
        <authorList>
            <person name="Shivani Y."/>
            <person name="Subhash Y."/>
            <person name="Sasikala C."/>
            <person name="Ramana C."/>
        </authorList>
    </citation>
    <scope>NUCLEOTIDE SEQUENCE [LARGE SCALE GENOMIC DNA]</scope>
    <source>
        <strain evidence="2 3">JC444</strain>
    </source>
</reference>
<name>A0A1Y1RWY3_9SPIO</name>